<accession>F4PRH8</accession>
<keyword evidence="1" id="KW-1133">Transmembrane helix</keyword>
<evidence type="ECO:0000313" key="4">
    <source>
        <dbReference type="Proteomes" id="UP000007797"/>
    </source>
</evidence>
<dbReference type="RefSeq" id="XP_004359168.1">
    <property type="nucleotide sequence ID" value="XM_004359111.1"/>
</dbReference>
<gene>
    <name evidence="3" type="ORF">DFA_01199</name>
</gene>
<feature type="transmembrane region" description="Helical" evidence="1">
    <location>
        <begin position="464"/>
        <end position="485"/>
    </location>
</feature>
<dbReference type="Proteomes" id="UP000007797">
    <property type="component" value="Unassembled WGS sequence"/>
</dbReference>
<keyword evidence="4" id="KW-1185">Reference proteome</keyword>
<feature type="chain" id="PRO_5003315616" description="Right handed beta helix domain-containing protein" evidence="2">
    <location>
        <begin position="20"/>
        <end position="507"/>
    </location>
</feature>
<keyword evidence="2" id="KW-0732">Signal</keyword>
<dbReference type="OMA" id="VCIVENT"/>
<protein>
    <recommendedName>
        <fullName evidence="5">Right handed beta helix domain-containing protein</fullName>
    </recommendedName>
</protein>
<evidence type="ECO:0000256" key="1">
    <source>
        <dbReference type="SAM" id="Phobius"/>
    </source>
</evidence>
<reference evidence="4" key="1">
    <citation type="journal article" date="2011" name="Genome Res.">
        <title>Phylogeny-wide analysis of social amoeba genomes highlights ancient origins for complex intercellular communication.</title>
        <authorList>
            <person name="Heidel A.J."/>
            <person name="Lawal H.M."/>
            <person name="Felder M."/>
            <person name="Schilde C."/>
            <person name="Helps N.R."/>
            <person name="Tunggal B."/>
            <person name="Rivero F."/>
            <person name="John U."/>
            <person name="Schleicher M."/>
            <person name="Eichinger L."/>
            <person name="Platzer M."/>
            <person name="Noegel A.A."/>
            <person name="Schaap P."/>
            <person name="Gloeckner G."/>
        </authorList>
    </citation>
    <scope>NUCLEOTIDE SEQUENCE [LARGE SCALE GENOMIC DNA]</scope>
    <source>
        <strain evidence="4">SH3</strain>
    </source>
</reference>
<evidence type="ECO:0000313" key="3">
    <source>
        <dbReference type="EMBL" id="EGG21318.1"/>
    </source>
</evidence>
<keyword evidence="1" id="KW-0812">Transmembrane</keyword>
<evidence type="ECO:0000256" key="2">
    <source>
        <dbReference type="SAM" id="SignalP"/>
    </source>
</evidence>
<organism evidence="3 4">
    <name type="scientific">Cavenderia fasciculata</name>
    <name type="common">Slime mold</name>
    <name type="synonym">Dictyostelium fasciculatum</name>
    <dbReference type="NCBI Taxonomy" id="261658"/>
    <lineage>
        <taxon>Eukaryota</taxon>
        <taxon>Amoebozoa</taxon>
        <taxon>Evosea</taxon>
        <taxon>Eumycetozoa</taxon>
        <taxon>Dictyostelia</taxon>
        <taxon>Acytosteliales</taxon>
        <taxon>Cavenderiaceae</taxon>
        <taxon>Cavenderia</taxon>
    </lineage>
</organism>
<evidence type="ECO:0008006" key="5">
    <source>
        <dbReference type="Google" id="ProtNLM"/>
    </source>
</evidence>
<dbReference type="EMBL" id="GL883010">
    <property type="protein sequence ID" value="EGG21318.1"/>
    <property type="molecule type" value="Genomic_DNA"/>
</dbReference>
<sequence>MKFAVVAIIVCLMMLLSVAFTTESTNQIESSLETDTIQYDSVCIVENTGSSGCVTSNNNIITCPVLSNCINSQTSSKSLNIRVKDGVYGKNGSEACSPYSMSANFRLLNIESYTPNSKHVDFYCGSTFLNYASMSLPKITINIKNINVYRLRSSFPADTGAIVVSSPYDSTLNLVNSNFNGFYSQDNGGTVNAQGFYVILNQTTITNSVSNINGGAIYTDEQVIIDSSTIVGCSALYNGGAIYADQISMTNANISNNQAANSGAIASNITTIYQSYLNNNRASHNGGVIAIDYKASFFSADLSVFQGNTASNNGGVVHLNAVIEFYATTCSFSTSVAQAGGVIYASTPYSQDGYVNMNLTSSSFFSNRALNDGAGDCINFVNSHIGIIGGVFYTDSQHYGPFGGLSYLLKLGPVTYTNDCPITNPLVVNNANDEYLCGGFESWSSSSYYWSSDSSNGDDRHGSMLAGLLFSILVGIFALAFFFGFTIRGFKDFHPTFIIINNNNKRD</sequence>
<dbReference type="GeneID" id="14873239"/>
<feature type="signal peptide" evidence="2">
    <location>
        <begin position="1"/>
        <end position="19"/>
    </location>
</feature>
<proteinExistence type="predicted"/>
<name>F4PRH8_CACFS</name>
<dbReference type="KEGG" id="dfa:DFA_01199"/>
<keyword evidence="1" id="KW-0472">Membrane</keyword>
<dbReference type="AlphaFoldDB" id="F4PRH8"/>